<dbReference type="RefSeq" id="XP_013784467.1">
    <property type="nucleotide sequence ID" value="XM_013929013.2"/>
</dbReference>
<evidence type="ECO:0000313" key="5">
    <source>
        <dbReference type="Proteomes" id="UP000694941"/>
    </source>
</evidence>
<evidence type="ECO:0000256" key="2">
    <source>
        <dbReference type="ARBA" id="ARBA00010391"/>
    </source>
</evidence>
<evidence type="ECO:0000256" key="3">
    <source>
        <dbReference type="ARBA" id="ARBA00016811"/>
    </source>
</evidence>
<sequence>MKTLKSRDIRVKLKVGQRRKLCTKSANMMPCSGSRIQANEDCSDATYMIKKAKSYQSSDSYTAQAWMLTAKTLFPNNFSVQYEAYVMAKDLGNIKEAAFNLEEMFKLFPNENQLWAEIQRIAIALRKDSMEKDVIFLRNLFGLVPHNVQHQMLLSVAERSEDTMEHCQLMLLLIKKFPGKVSEHGVKLLETLFAAEKYGNFQSPFNPVRKLVVYDVIPLILQNKDIQIPTKQMYRLLQKSVEFYGCYSSQEQDIDSKTAKSGSRSGDLTKEGSIEQPWTHLFSLLHAAGRKLGWELVEMFAECSETPHNSDSLWQQIMSFVLRRNPVLASSEMSEATAGRIGHSVDDTNSLNSKQVFFCTIVLFLHCLCHFGAHINPTRNQGSNQGEPHYVLVEGLEQHRKSQDTESTSSSKRRKLGNEVNKVPVITLRRKASADTKIALTQSFVTALKCWELLHSNNYLEKELGRLSNHLCLDTWPWFQALNIDSLIYQGMHQDAISHLLRIQRTSDHDFQKSKANLQLASCYYILGKFSMACERLLDVVSSLPIASGHSVTHTTESNSLSKHQSGKSGRHLSYLSFERGELLQYCVKLLITCFREKTILSPAQNDMALGHMIVLSQFDWPQEEKLFLHIVNIIRKQGSFCYSLFFNYVISILFC</sequence>
<evidence type="ECO:0000313" key="6">
    <source>
        <dbReference type="RefSeq" id="XP_013784467.1"/>
    </source>
</evidence>
<gene>
    <name evidence="6" type="primary">LOC106468578</name>
</gene>
<dbReference type="Pfam" id="PF21045">
    <property type="entry name" value="INT10"/>
    <property type="match status" value="2"/>
</dbReference>
<dbReference type="InterPro" id="IPR026164">
    <property type="entry name" value="Int_cplx_su10"/>
</dbReference>
<dbReference type="Proteomes" id="UP000694941">
    <property type="component" value="Unplaced"/>
</dbReference>
<accession>A0ABM1BLL1</accession>
<protein>
    <recommendedName>
        <fullName evidence="3">Integrator complex subunit 10</fullName>
    </recommendedName>
</protein>
<evidence type="ECO:0000256" key="4">
    <source>
        <dbReference type="ARBA" id="ARBA00023242"/>
    </source>
</evidence>
<dbReference type="PANTHER" id="PTHR16055:SF2">
    <property type="entry name" value="INTEGRATOR COMPLEX SUBUNIT 10"/>
    <property type="match status" value="1"/>
</dbReference>
<keyword evidence="4" id="KW-0539">Nucleus</keyword>
<proteinExistence type="inferred from homology"/>
<dbReference type="GeneID" id="106468578"/>
<dbReference type="PRINTS" id="PR02106">
    <property type="entry name" value="INTSUBUNIT10"/>
</dbReference>
<comment type="similarity">
    <text evidence="2">Belongs to the Integrator subunit 10 family.</text>
</comment>
<name>A0ABM1BLL1_LIMPO</name>
<dbReference type="PANTHER" id="PTHR16055">
    <property type="entry name" value="INTEGRATOR COMPLEX SUBUNIT 10"/>
    <property type="match status" value="1"/>
</dbReference>
<organism evidence="5 6">
    <name type="scientific">Limulus polyphemus</name>
    <name type="common">Atlantic horseshoe crab</name>
    <dbReference type="NCBI Taxonomy" id="6850"/>
    <lineage>
        <taxon>Eukaryota</taxon>
        <taxon>Metazoa</taxon>
        <taxon>Ecdysozoa</taxon>
        <taxon>Arthropoda</taxon>
        <taxon>Chelicerata</taxon>
        <taxon>Merostomata</taxon>
        <taxon>Xiphosura</taxon>
        <taxon>Limulidae</taxon>
        <taxon>Limulus</taxon>
    </lineage>
</organism>
<reference evidence="6" key="1">
    <citation type="submission" date="2025-08" db="UniProtKB">
        <authorList>
            <consortium name="RefSeq"/>
        </authorList>
    </citation>
    <scope>IDENTIFICATION</scope>
    <source>
        <tissue evidence="6">Muscle</tissue>
    </source>
</reference>
<comment type="subcellular location">
    <subcellularLocation>
        <location evidence="1">Nucleus</location>
    </subcellularLocation>
</comment>
<evidence type="ECO:0000256" key="1">
    <source>
        <dbReference type="ARBA" id="ARBA00004123"/>
    </source>
</evidence>
<keyword evidence="5" id="KW-1185">Reference proteome</keyword>